<proteinExistence type="predicted"/>
<evidence type="ECO:0000256" key="7">
    <source>
        <dbReference type="ARBA" id="ARBA00047899"/>
    </source>
</evidence>
<accession>A0A7S4L0G8</accession>
<keyword evidence="6" id="KW-0067">ATP-binding</keyword>
<keyword evidence="3" id="KW-0808">Transferase</keyword>
<reference evidence="10" key="1">
    <citation type="submission" date="2021-01" db="EMBL/GenBank/DDBJ databases">
        <authorList>
            <person name="Corre E."/>
            <person name="Pelletier E."/>
            <person name="Niang G."/>
            <person name="Scheremetjew M."/>
            <person name="Finn R."/>
            <person name="Kale V."/>
            <person name="Holt S."/>
            <person name="Cochrane G."/>
            <person name="Meng A."/>
            <person name="Brown T."/>
            <person name="Cohen L."/>
        </authorList>
    </citation>
    <scope>NUCLEOTIDE SEQUENCE</scope>
    <source>
        <strain evidence="10">SoJaBio B1-5/56/2</strain>
    </source>
</reference>
<evidence type="ECO:0000259" key="9">
    <source>
        <dbReference type="PROSITE" id="PS50011"/>
    </source>
</evidence>
<dbReference type="InterPro" id="IPR052239">
    <property type="entry name" value="Ser/Thr-specific_kinases"/>
</dbReference>
<comment type="catalytic activity">
    <reaction evidence="8">
        <text>L-seryl-[protein] + ATP = O-phospho-L-seryl-[protein] + ADP + H(+)</text>
        <dbReference type="Rhea" id="RHEA:17989"/>
        <dbReference type="Rhea" id="RHEA-COMP:9863"/>
        <dbReference type="Rhea" id="RHEA-COMP:11604"/>
        <dbReference type="ChEBI" id="CHEBI:15378"/>
        <dbReference type="ChEBI" id="CHEBI:29999"/>
        <dbReference type="ChEBI" id="CHEBI:30616"/>
        <dbReference type="ChEBI" id="CHEBI:83421"/>
        <dbReference type="ChEBI" id="CHEBI:456216"/>
        <dbReference type="EC" id="2.7.11.1"/>
    </reaction>
</comment>
<name>A0A7S4L0G8_9EUKA</name>
<organism evidence="10">
    <name type="scientific">Paramoeba aestuarina</name>
    <dbReference type="NCBI Taxonomy" id="180227"/>
    <lineage>
        <taxon>Eukaryota</taxon>
        <taxon>Amoebozoa</taxon>
        <taxon>Discosea</taxon>
        <taxon>Flabellinia</taxon>
        <taxon>Dactylopodida</taxon>
        <taxon>Paramoebidae</taxon>
        <taxon>Paramoeba</taxon>
    </lineage>
</organism>
<dbReference type="PANTHER" id="PTHR45998:SF2">
    <property type="entry name" value="SERINE_THREONINE-PROTEIN KINASE 16"/>
    <property type="match status" value="1"/>
</dbReference>
<dbReference type="PROSITE" id="PS50011">
    <property type="entry name" value="PROTEIN_KINASE_DOM"/>
    <property type="match status" value="1"/>
</dbReference>
<dbReference type="InterPro" id="IPR011009">
    <property type="entry name" value="Kinase-like_dom_sf"/>
</dbReference>
<dbReference type="AlphaFoldDB" id="A0A7S4L0G8"/>
<evidence type="ECO:0000256" key="8">
    <source>
        <dbReference type="ARBA" id="ARBA00048679"/>
    </source>
</evidence>
<dbReference type="EC" id="2.7.11.1" evidence="1"/>
<dbReference type="Pfam" id="PF00069">
    <property type="entry name" value="Pkinase"/>
    <property type="match status" value="1"/>
</dbReference>
<evidence type="ECO:0000256" key="1">
    <source>
        <dbReference type="ARBA" id="ARBA00012513"/>
    </source>
</evidence>
<gene>
    <name evidence="10" type="ORF">NAES01612_LOCUS13941</name>
</gene>
<dbReference type="PANTHER" id="PTHR45998">
    <property type="entry name" value="SERINE/THREONINE-PROTEIN KINASE 16"/>
    <property type="match status" value="1"/>
</dbReference>
<evidence type="ECO:0000256" key="3">
    <source>
        <dbReference type="ARBA" id="ARBA00022679"/>
    </source>
</evidence>
<dbReference type="GO" id="GO:0005737">
    <property type="term" value="C:cytoplasm"/>
    <property type="evidence" value="ECO:0007669"/>
    <property type="project" value="TreeGrafter"/>
</dbReference>
<keyword evidence="5" id="KW-0418">Kinase</keyword>
<comment type="catalytic activity">
    <reaction evidence="7">
        <text>L-threonyl-[protein] + ATP = O-phospho-L-threonyl-[protein] + ADP + H(+)</text>
        <dbReference type="Rhea" id="RHEA:46608"/>
        <dbReference type="Rhea" id="RHEA-COMP:11060"/>
        <dbReference type="Rhea" id="RHEA-COMP:11605"/>
        <dbReference type="ChEBI" id="CHEBI:15378"/>
        <dbReference type="ChEBI" id="CHEBI:30013"/>
        <dbReference type="ChEBI" id="CHEBI:30616"/>
        <dbReference type="ChEBI" id="CHEBI:61977"/>
        <dbReference type="ChEBI" id="CHEBI:456216"/>
        <dbReference type="EC" id="2.7.11.1"/>
    </reaction>
</comment>
<dbReference type="SUPFAM" id="SSF56112">
    <property type="entry name" value="Protein kinase-like (PK-like)"/>
    <property type="match status" value="1"/>
</dbReference>
<dbReference type="Gene3D" id="1.10.510.10">
    <property type="entry name" value="Transferase(Phosphotransferase) domain 1"/>
    <property type="match status" value="1"/>
</dbReference>
<evidence type="ECO:0000256" key="4">
    <source>
        <dbReference type="ARBA" id="ARBA00022741"/>
    </source>
</evidence>
<dbReference type="GO" id="GO:0005524">
    <property type="term" value="F:ATP binding"/>
    <property type="evidence" value="ECO:0007669"/>
    <property type="project" value="UniProtKB-KW"/>
</dbReference>
<dbReference type="EMBL" id="HBKR01021457">
    <property type="protein sequence ID" value="CAE2311182.1"/>
    <property type="molecule type" value="Transcribed_RNA"/>
</dbReference>
<protein>
    <recommendedName>
        <fullName evidence="1">non-specific serine/threonine protein kinase</fullName>
        <ecNumber evidence="1">2.7.11.1</ecNumber>
    </recommendedName>
</protein>
<keyword evidence="2" id="KW-0723">Serine/threonine-protein kinase</keyword>
<keyword evidence="4" id="KW-0547">Nucleotide-binding</keyword>
<evidence type="ECO:0000313" key="10">
    <source>
        <dbReference type="EMBL" id="CAE2311182.1"/>
    </source>
</evidence>
<dbReference type="GO" id="GO:0004674">
    <property type="term" value="F:protein serine/threonine kinase activity"/>
    <property type="evidence" value="ECO:0007669"/>
    <property type="project" value="UniProtKB-KW"/>
</dbReference>
<evidence type="ECO:0000256" key="6">
    <source>
        <dbReference type="ARBA" id="ARBA00022840"/>
    </source>
</evidence>
<feature type="domain" description="Protein kinase" evidence="9">
    <location>
        <begin position="27"/>
        <end position="305"/>
    </location>
</feature>
<evidence type="ECO:0000256" key="2">
    <source>
        <dbReference type="ARBA" id="ARBA00022527"/>
    </source>
</evidence>
<dbReference type="InterPro" id="IPR000719">
    <property type="entry name" value="Prot_kinase_dom"/>
</dbReference>
<evidence type="ECO:0000256" key="5">
    <source>
        <dbReference type="ARBA" id="ARBA00022777"/>
    </source>
</evidence>
<sequence>MGICGSSSNGEENLPQMPLPFPRVGEVIVFEQIAEGGYSVVFKGADGNGCSYAVKRMICVEEEQLAMAKHEIDVYKMLNRGEHKNILTLIDSYITPSRTHPHGSEVYLLFPYYPMTLHDLVNSMKTKRKVFTEEKLLALFSQICEAVLEFHTRDPPLAVRDIKAANVLLTEDESQCLLMDFGSVAAARQVVRTKNDAVLLQEEAETTISPSCRPVELFDVQVGLEIDEKTDVWSLGSLLYFMAAQEFAFDSTQGSVHLAALNGITSFPEEMDGFSSEVKDLITRMCSPPESRPTLAQAMQDLDTLRLFHNK</sequence>
<dbReference type="SMART" id="SM00220">
    <property type="entry name" value="S_TKc"/>
    <property type="match status" value="1"/>
</dbReference>